<dbReference type="OMA" id="MYEAINL"/>
<organism evidence="1 2">
    <name type="scientific">Ichthyophthirius multifiliis</name>
    <name type="common">White spot disease agent</name>
    <name type="synonym">Ich</name>
    <dbReference type="NCBI Taxonomy" id="5932"/>
    <lineage>
        <taxon>Eukaryota</taxon>
        <taxon>Sar</taxon>
        <taxon>Alveolata</taxon>
        <taxon>Ciliophora</taxon>
        <taxon>Intramacronucleata</taxon>
        <taxon>Oligohymenophorea</taxon>
        <taxon>Hymenostomatida</taxon>
        <taxon>Ophryoglenina</taxon>
        <taxon>Ichthyophthirius</taxon>
    </lineage>
</organism>
<dbReference type="Proteomes" id="UP000008983">
    <property type="component" value="Unassembled WGS sequence"/>
</dbReference>
<sequence length="626" mass="74431">MKNESAIVISNFQISQSILQQQEINVPQSKIGLQKNSDEKYLNDTSHLTSDDDSYIQLIQDFKETQYTKIVHLCAKVKIALANFYFESDDIQKAISYTENAIILLQFEYRLNLCDKAPNATLSNKSYAIQVKCVKTIIMCLINLAKFYEEQNKYKQVLEACKLAEFFANKYLQKIDSIKKHVARICMEIGKRYTQFLEEQGEFEYICQKVLWKELLLIKNRQQEEEKYKKQTENNTSQFFSQILYDKFHTKDLNKMQYITVSQRQNINLLKNIQKKPLKVQQTKNINKLQTIEGIIYIIIKNIYIYIKKDQEENSQIMHQPIKQNQNIIQEDNKIFGKKDSQTNFQSMITKNNEKLTTQLSISNDSYKTASDLSFIGLDASFFNKDSSLDDEKFDSSFKSSKENSIQLDVKRPENEYKTNLSIKQKNNINNNQQKNITNLQQETFSKILYSNDFYLPYQNKNVPKKQEKSLIEQRIEKFTKILKKPRNAQEFQVQKKYIYMRQFIKKINIKKVKYLDEFMRKITDVKVNKENINCMDEVMKKCKNVIKRCDKDKKVIDFVNKMVTQKKFNDLNSNIKDNYNQMYLEQNLEFYNNIQFIQLKNNLKEQIHFIKVQKKQRNVNLAINK</sequence>
<protein>
    <submittedName>
        <fullName evidence="1">Uncharacterized protein</fullName>
    </submittedName>
</protein>
<feature type="non-terminal residue" evidence="1">
    <location>
        <position position="626"/>
    </location>
</feature>
<dbReference type="SUPFAM" id="SSF48452">
    <property type="entry name" value="TPR-like"/>
    <property type="match status" value="1"/>
</dbReference>
<gene>
    <name evidence="1" type="ORF">IMG5_127670</name>
</gene>
<dbReference type="InterPro" id="IPR011990">
    <property type="entry name" value="TPR-like_helical_dom_sf"/>
</dbReference>
<evidence type="ECO:0000313" key="2">
    <source>
        <dbReference type="Proteomes" id="UP000008983"/>
    </source>
</evidence>
<keyword evidence="2" id="KW-1185">Reference proteome</keyword>
<reference evidence="1 2" key="1">
    <citation type="submission" date="2011-07" db="EMBL/GenBank/DDBJ databases">
        <authorList>
            <person name="Coyne R."/>
            <person name="Brami D."/>
            <person name="Johnson J."/>
            <person name="Hostetler J."/>
            <person name="Hannick L."/>
            <person name="Clark T."/>
            <person name="Cassidy-Hanley D."/>
            <person name="Inman J."/>
        </authorList>
    </citation>
    <scope>NUCLEOTIDE SEQUENCE [LARGE SCALE GENOMIC DNA]</scope>
    <source>
        <strain evidence="1 2">G5</strain>
    </source>
</reference>
<dbReference type="EMBL" id="GL983968">
    <property type="protein sequence ID" value="EGR30627.1"/>
    <property type="molecule type" value="Genomic_DNA"/>
</dbReference>
<dbReference type="RefSeq" id="XP_004032214.1">
    <property type="nucleotide sequence ID" value="XM_004032166.1"/>
</dbReference>
<proteinExistence type="predicted"/>
<dbReference type="InParanoid" id="G0QVY1"/>
<name>G0QVY1_ICHMU</name>
<dbReference type="AlphaFoldDB" id="G0QVY1"/>
<dbReference type="OrthoDB" id="300304at2759"/>
<dbReference type="GeneID" id="14906741"/>
<dbReference type="eggNOG" id="ENOG502SP6X">
    <property type="taxonomic scope" value="Eukaryota"/>
</dbReference>
<accession>G0QVY1</accession>
<evidence type="ECO:0000313" key="1">
    <source>
        <dbReference type="EMBL" id="EGR30627.1"/>
    </source>
</evidence>